<dbReference type="eggNOG" id="COG2309">
    <property type="taxonomic scope" value="Bacteria"/>
</dbReference>
<evidence type="ECO:0000313" key="11">
    <source>
        <dbReference type="Proteomes" id="UP000010797"/>
    </source>
</evidence>
<dbReference type="PANTHER" id="PTHR34448">
    <property type="entry name" value="AMINOPEPTIDASE"/>
    <property type="match status" value="1"/>
</dbReference>
<dbReference type="InterPro" id="IPR035097">
    <property type="entry name" value="M29_N-terminal"/>
</dbReference>
<keyword evidence="5 10" id="KW-0031">Aminopeptidase</keyword>
<evidence type="ECO:0000256" key="9">
    <source>
        <dbReference type="ARBA" id="ARBA00023049"/>
    </source>
</evidence>
<gene>
    <name evidence="10" type="ordered locus">Desdi_1580</name>
</gene>
<evidence type="ECO:0000256" key="1">
    <source>
        <dbReference type="ARBA" id="ARBA00001941"/>
    </source>
</evidence>
<comment type="cofactor">
    <cofactor evidence="3">
        <name>Zn(2+)</name>
        <dbReference type="ChEBI" id="CHEBI:29105"/>
    </cofactor>
</comment>
<dbReference type="AlphaFoldDB" id="L0F818"/>
<dbReference type="Gene3D" id="3.40.1830.10">
    <property type="entry name" value="Thermophilic metalloprotease (M29)"/>
    <property type="match status" value="1"/>
</dbReference>
<dbReference type="OrthoDB" id="9803993at2"/>
<comment type="similarity">
    <text evidence="4">Belongs to the peptidase M29 family.</text>
</comment>
<dbReference type="KEGG" id="ddl:Desdi_1580"/>
<dbReference type="InterPro" id="IPR000787">
    <property type="entry name" value="Peptidase_M29"/>
</dbReference>
<keyword evidence="6" id="KW-0645">Protease</keyword>
<dbReference type="STRING" id="871963.Desdi_1580"/>
<keyword evidence="9" id="KW-0482">Metalloprotease</keyword>
<keyword evidence="11" id="KW-1185">Reference proteome</keyword>
<name>L0F818_DESDL</name>
<evidence type="ECO:0000256" key="8">
    <source>
        <dbReference type="ARBA" id="ARBA00022801"/>
    </source>
</evidence>
<dbReference type="Pfam" id="PF02073">
    <property type="entry name" value="Peptidase_M29"/>
    <property type="match status" value="1"/>
</dbReference>
<proteinExistence type="inferred from homology"/>
<dbReference type="HOGENOM" id="CLU_057697_0_0_9"/>
<comment type="cofactor">
    <cofactor evidence="2">
        <name>Mg(2+)</name>
        <dbReference type="ChEBI" id="CHEBI:18420"/>
    </cofactor>
</comment>
<protein>
    <submittedName>
        <fullName evidence="10">Leucyl aminopeptidase (Aminopeptidase T)</fullName>
    </submittedName>
</protein>
<evidence type="ECO:0000256" key="2">
    <source>
        <dbReference type="ARBA" id="ARBA00001946"/>
    </source>
</evidence>
<keyword evidence="8" id="KW-0378">Hydrolase</keyword>
<evidence type="ECO:0000256" key="3">
    <source>
        <dbReference type="ARBA" id="ARBA00001947"/>
    </source>
</evidence>
<dbReference type="SUPFAM" id="SSF144052">
    <property type="entry name" value="Thermophilic metalloprotease-like"/>
    <property type="match status" value="1"/>
</dbReference>
<evidence type="ECO:0000256" key="6">
    <source>
        <dbReference type="ARBA" id="ARBA00022670"/>
    </source>
</evidence>
<sequence length="370" mass="41735">MKDPRIEKLADSIINYAVELKPGEKILIEVNGLEIPLAQALVRYAYEAGGIPFVSVNNHTLLRELLKGMTEEQARAWAKWDLARMKEMDAFVGLRATENANELADVAGEKMSIYQKEYLRTVTDQRVSHTKWVVMRYPNASMAQLANTSIEAFEDFYFKVCNLDYAKMSAAMEPLVELMERTDKVRITGPGTDLTFSIKGMKAIKCDGHLNIPDGEVYTAPLKSSVHGVISYNTAALYQGFTYENIVLEFKEGKVVKATANDTERIEKIFNTDEGARYIGEFAIGVNPYILHPMKDTLFDEKIDGSFHFTPGNCYDDCNNGNKSAIHWDLVCIQRPEYGGGEMYFDDVLVRKDGRFMVAELQGLNPENLK</sequence>
<dbReference type="PANTHER" id="PTHR34448:SF1">
    <property type="entry name" value="BLL6088 PROTEIN"/>
    <property type="match status" value="1"/>
</dbReference>
<dbReference type="InterPro" id="IPR052170">
    <property type="entry name" value="M29_Exopeptidase"/>
</dbReference>
<dbReference type="Proteomes" id="UP000010797">
    <property type="component" value="Chromosome"/>
</dbReference>
<dbReference type="GO" id="GO:0004177">
    <property type="term" value="F:aminopeptidase activity"/>
    <property type="evidence" value="ECO:0007669"/>
    <property type="project" value="UniProtKB-KW"/>
</dbReference>
<evidence type="ECO:0000313" key="10">
    <source>
        <dbReference type="EMBL" id="AGA69073.1"/>
    </source>
</evidence>
<keyword evidence="7" id="KW-0479">Metal-binding</keyword>
<organism evidence="10 11">
    <name type="scientific">Desulfitobacterium dichloroeliminans (strain LMG P-21439 / DCA1)</name>
    <dbReference type="NCBI Taxonomy" id="871963"/>
    <lineage>
        <taxon>Bacteria</taxon>
        <taxon>Bacillati</taxon>
        <taxon>Bacillota</taxon>
        <taxon>Clostridia</taxon>
        <taxon>Eubacteriales</taxon>
        <taxon>Desulfitobacteriaceae</taxon>
        <taxon>Desulfitobacterium</taxon>
    </lineage>
</organism>
<evidence type="ECO:0000256" key="5">
    <source>
        <dbReference type="ARBA" id="ARBA00022438"/>
    </source>
</evidence>
<comment type="cofactor">
    <cofactor evidence="1">
        <name>Co(2+)</name>
        <dbReference type="ChEBI" id="CHEBI:48828"/>
    </cofactor>
</comment>
<evidence type="ECO:0000256" key="7">
    <source>
        <dbReference type="ARBA" id="ARBA00022723"/>
    </source>
</evidence>
<dbReference type="GO" id="GO:0008237">
    <property type="term" value="F:metallopeptidase activity"/>
    <property type="evidence" value="ECO:0007669"/>
    <property type="project" value="UniProtKB-KW"/>
</dbReference>
<dbReference type="GO" id="GO:0046872">
    <property type="term" value="F:metal ion binding"/>
    <property type="evidence" value="ECO:0007669"/>
    <property type="project" value="UniProtKB-KW"/>
</dbReference>
<dbReference type="EMBL" id="CP003344">
    <property type="protein sequence ID" value="AGA69073.1"/>
    <property type="molecule type" value="Genomic_DNA"/>
</dbReference>
<dbReference type="RefSeq" id="WP_015262063.1">
    <property type="nucleotide sequence ID" value="NC_019903.1"/>
</dbReference>
<evidence type="ECO:0000256" key="4">
    <source>
        <dbReference type="ARBA" id="ARBA00008236"/>
    </source>
</evidence>
<dbReference type="GO" id="GO:0006508">
    <property type="term" value="P:proteolysis"/>
    <property type="evidence" value="ECO:0007669"/>
    <property type="project" value="UniProtKB-KW"/>
</dbReference>
<reference evidence="11" key="1">
    <citation type="submission" date="2012-02" db="EMBL/GenBank/DDBJ databases">
        <title>Complete sequence of Desulfitobacterium dichloroeliminans LMG P-21439.</title>
        <authorList>
            <person name="Lucas S."/>
            <person name="Han J."/>
            <person name="Lapidus A."/>
            <person name="Cheng J.-F."/>
            <person name="Goodwin L."/>
            <person name="Pitluck S."/>
            <person name="Peters L."/>
            <person name="Ovchinnikova G."/>
            <person name="Teshima H."/>
            <person name="Detter J.C."/>
            <person name="Han C."/>
            <person name="Tapia R."/>
            <person name="Land M."/>
            <person name="Hauser L."/>
            <person name="Kyrpides N."/>
            <person name="Ivanova N."/>
            <person name="Pagani I."/>
            <person name="Kruse T."/>
            <person name="de Vos W.M."/>
            <person name="Boon N."/>
            <person name="Smidt H."/>
            <person name="Woyke T."/>
        </authorList>
    </citation>
    <scope>NUCLEOTIDE SEQUENCE [LARGE SCALE GENOMIC DNA]</scope>
    <source>
        <strain evidence="11">LMG P-21439 / DCA1</strain>
    </source>
</reference>
<accession>L0F818</accession>